<proteinExistence type="predicted"/>
<comment type="caution">
    <text evidence="2">The sequence shown here is derived from an EMBL/GenBank/DDBJ whole genome shotgun (WGS) entry which is preliminary data.</text>
</comment>
<evidence type="ECO:0000313" key="2">
    <source>
        <dbReference type="EMBL" id="PYF68441.1"/>
    </source>
</evidence>
<accession>A0A318U686</accession>
<organism evidence="2 3">
    <name type="scientific">Pedobacter nutrimenti</name>
    <dbReference type="NCBI Taxonomy" id="1241337"/>
    <lineage>
        <taxon>Bacteria</taxon>
        <taxon>Pseudomonadati</taxon>
        <taxon>Bacteroidota</taxon>
        <taxon>Sphingobacteriia</taxon>
        <taxon>Sphingobacteriales</taxon>
        <taxon>Sphingobacteriaceae</taxon>
        <taxon>Pedobacter</taxon>
    </lineage>
</organism>
<reference evidence="2 3" key="1">
    <citation type="submission" date="2018-06" db="EMBL/GenBank/DDBJ databases">
        <title>Genomic Encyclopedia of Archaeal and Bacterial Type Strains, Phase II (KMG-II): from individual species to whole genera.</title>
        <authorList>
            <person name="Goeker M."/>
        </authorList>
    </citation>
    <scope>NUCLEOTIDE SEQUENCE [LARGE SCALE GENOMIC DNA]</scope>
    <source>
        <strain evidence="2 3">DSM 27372</strain>
    </source>
</reference>
<dbReference type="SUPFAM" id="SSF52540">
    <property type="entry name" value="P-loop containing nucleoside triphosphate hydrolases"/>
    <property type="match status" value="1"/>
</dbReference>
<dbReference type="Proteomes" id="UP000248198">
    <property type="component" value="Unassembled WGS sequence"/>
</dbReference>
<dbReference type="PANTHER" id="PTHR38467:SF1">
    <property type="entry name" value="CONJUGATIVE TRANSFER: ASSEMBLY"/>
    <property type="match status" value="1"/>
</dbReference>
<dbReference type="Pfam" id="PF19044">
    <property type="entry name" value="P-loop_TraG"/>
    <property type="match status" value="1"/>
</dbReference>
<dbReference type="EMBL" id="QKLU01000012">
    <property type="protein sequence ID" value="PYF68441.1"/>
    <property type="molecule type" value="Genomic_DNA"/>
</dbReference>
<evidence type="ECO:0000259" key="1">
    <source>
        <dbReference type="SMART" id="SM00382"/>
    </source>
</evidence>
<gene>
    <name evidence="2" type="ORF">B0O44_11225</name>
</gene>
<dbReference type="InterPro" id="IPR027417">
    <property type="entry name" value="P-loop_NTPase"/>
</dbReference>
<protein>
    <submittedName>
        <fullName evidence="2">Type IV secretory pathway VirB4 component</fullName>
    </submittedName>
</protein>
<dbReference type="AlphaFoldDB" id="A0A318U686"/>
<name>A0A318U686_9SPHI</name>
<dbReference type="PANTHER" id="PTHR38467">
    <property type="match status" value="1"/>
</dbReference>
<evidence type="ECO:0000313" key="3">
    <source>
        <dbReference type="Proteomes" id="UP000248198"/>
    </source>
</evidence>
<dbReference type="SMART" id="SM00382">
    <property type="entry name" value="AAA"/>
    <property type="match status" value="1"/>
</dbReference>
<dbReference type="InterPro" id="IPR003593">
    <property type="entry name" value="AAA+_ATPase"/>
</dbReference>
<keyword evidence="3" id="KW-1185">Reference proteome</keyword>
<dbReference type="Gene3D" id="1.10.8.730">
    <property type="match status" value="1"/>
</dbReference>
<dbReference type="InterPro" id="IPR043964">
    <property type="entry name" value="P-loop_TraG"/>
</dbReference>
<dbReference type="RefSeq" id="WP_110834699.1">
    <property type="nucleotide sequence ID" value="NZ_QKLU01000012.1"/>
</dbReference>
<dbReference type="OrthoDB" id="596266at2"/>
<sequence>MLNQRKVNSGIEYSPVYTYEDNLSIMNDGCISIGYKVGGIEYDQLTSNQIEKINETLVQSIKSLPIGSIIHKTDIYYNVIFEAEKQNKLYFTNKLNDHLEGRKMLFHKGFIFLSLPQTKNKVSKVNALTSALSASVKDHFSVLQNPFRDIETRKIEALRIARSFPKNFAGLFGITINQLSETELRSFGRMYGNQEFVREQKSFNRTITADPSTVYIGEKGQQFITMNGQGLSISDEVRNEVNIISPFAQALGHDLYFPHAVHTVIRINDTKKELSSLDLSVKLNRNMDIAGNQENQLIAAETQDMTRELREKGTPMVSLKLTVQVSDINPAIRQKQIDEALTAFRELNGAEAYVETFDPLQTFMSFYPGNAGQCYNYLDMPADNAACYLNWTTNYRTDKKGILLMDRMRNPLLINFLSEKLNNRNGLFVGPTGSGKSHFAGNLMLQYYEQGVRQIVIDNGGTYKNLIKHSLNEKYFEYDYETPIKLNPFNIERNKDTGRYDLRIGDKLQYLISLLTIIWQGTKTTEVSDNPQNSVFEKLIPRFYSSLQQDEVATITKFWCWLDEFVSTNEKEKEKNRDYRQMAGSFNFEQFLLTIEKFTEKGMYGDIFNSEVDEDISDYQLCCFDMAKIKSNATIYPVIGLVITQLALDMIRKYPDDYKILWIDEAWSLLEGLESFIELKYRTIRKNKGSVFIITQSSDDVHKSSIKAAILGNSAIHVILDHSGAQKENAVDLLREHLGYTDQEIDKIKSIQRDPDNHWRELLIKLGDTTKVFVSEVCPEMGAALSSNPDERNQLNRLINRYNGNTKAAINQFVADKKEAA</sequence>
<feature type="domain" description="AAA+ ATPase" evidence="1">
    <location>
        <begin position="422"/>
        <end position="724"/>
    </location>
</feature>
<dbReference type="Gene3D" id="3.40.50.300">
    <property type="entry name" value="P-loop containing nucleotide triphosphate hydrolases"/>
    <property type="match status" value="1"/>
</dbReference>
<dbReference type="InterPro" id="IPR053155">
    <property type="entry name" value="F-pilin_assembly_TraC"/>
</dbReference>